<gene>
    <name evidence="2" type="ORF">E1286_45180</name>
</gene>
<name>A0A4R4XJW6_9ACTN</name>
<dbReference type="RefSeq" id="WP_132623260.1">
    <property type="nucleotide sequence ID" value="NZ_SMKQ01000325.1"/>
</dbReference>
<feature type="non-terminal residue" evidence="2">
    <location>
        <position position="86"/>
    </location>
</feature>
<reference evidence="2 3" key="1">
    <citation type="submission" date="2019-03" db="EMBL/GenBank/DDBJ databases">
        <title>Draft genome sequences of novel Actinobacteria.</title>
        <authorList>
            <person name="Sahin N."/>
            <person name="Ay H."/>
            <person name="Saygin H."/>
        </authorList>
    </citation>
    <scope>NUCLEOTIDE SEQUENCE [LARGE SCALE GENOMIC DNA]</scope>
    <source>
        <strain evidence="2 3">CH32</strain>
    </source>
</reference>
<evidence type="ECO:0000313" key="3">
    <source>
        <dbReference type="Proteomes" id="UP000295302"/>
    </source>
</evidence>
<dbReference type="EMBL" id="SMKQ01000325">
    <property type="protein sequence ID" value="TDD31236.1"/>
    <property type="molecule type" value="Genomic_DNA"/>
</dbReference>
<comment type="caution">
    <text evidence="2">The sequence shown here is derived from an EMBL/GenBank/DDBJ whole genome shotgun (WGS) entry which is preliminary data.</text>
</comment>
<sequence length="86" mass="8840">MTQRDGDGMATGMTGSSDENKEKSEVPFDPDATGVIPKLTFDPPEEGGDAAKDAPKGAPKSGAEKDTQADAETTTAIRLPAPLHIG</sequence>
<dbReference type="AlphaFoldDB" id="A0A4R4XJW6"/>
<evidence type="ECO:0000256" key="1">
    <source>
        <dbReference type="SAM" id="MobiDB-lite"/>
    </source>
</evidence>
<accession>A0A4R4XJW6</accession>
<keyword evidence="3" id="KW-1185">Reference proteome</keyword>
<evidence type="ECO:0000313" key="2">
    <source>
        <dbReference type="EMBL" id="TDD31236.1"/>
    </source>
</evidence>
<dbReference type="Proteomes" id="UP000295302">
    <property type="component" value="Unassembled WGS sequence"/>
</dbReference>
<organism evidence="2 3">
    <name type="scientific">Nonomuraea terrae</name>
    <dbReference type="NCBI Taxonomy" id="2530383"/>
    <lineage>
        <taxon>Bacteria</taxon>
        <taxon>Bacillati</taxon>
        <taxon>Actinomycetota</taxon>
        <taxon>Actinomycetes</taxon>
        <taxon>Streptosporangiales</taxon>
        <taxon>Streptosporangiaceae</taxon>
        <taxon>Nonomuraea</taxon>
    </lineage>
</organism>
<proteinExistence type="predicted"/>
<protein>
    <submittedName>
        <fullName evidence="2">Uncharacterized protein</fullName>
    </submittedName>
</protein>
<feature type="region of interest" description="Disordered" evidence="1">
    <location>
        <begin position="1"/>
        <end position="86"/>
    </location>
</feature>